<reference evidence="1 2" key="1">
    <citation type="submission" date="2016-12" db="EMBL/GenBank/DDBJ databases">
        <title>Trade-off between light-utilization and light-protection in marine flavobacteria.</title>
        <authorList>
            <person name="Kumagai Y."/>
            <person name="Yoshizawa S."/>
            <person name="Kogure K."/>
            <person name="Iwasaki W."/>
        </authorList>
    </citation>
    <scope>NUCLEOTIDE SEQUENCE [LARGE SCALE GENOMIC DNA]</scope>
    <source>
        <strain evidence="1 2">ATCC 43844</strain>
    </source>
</reference>
<sequence length="425" mass="48599">MVSTRLEIEQTLNELTKSKEDILKDKLEVIISRLPLGLSSLIENGFKYKRIPKEYLLSSILFTYSTATGRTFFIDALGYKNYANLYFAIIGSRGDVKTEAIKTATNPIKKADDKEYETYLSENRTRNKEDEVVRRKQTLIQNASIEAAHQIHFENPNSIGICMDEIFGLVEKMGSSNSRDGVEWRNFLLEGYTNGVVDVSRKTTTSFRILESYPTLIGGLQHQLVKHLFANGNLESGFIDRILFTVKLTKNKVLRSEGIPTNCIESYNQSIKKLLEYKKQSENPDEMRKQFQIYFTNDAEVMLFNYVQKLIDNQEVAKPILKEYLSKMQISIHKFCLLAFIILNASESTFKSELTTQAVELAIVLNDFYFLNFQVVIEDNFKATQKEVPVEAIIALAKKNNATQKAVVEITGLHKGTISKKWNKN</sequence>
<dbReference type="InterPro" id="IPR025048">
    <property type="entry name" value="DUF3987"/>
</dbReference>
<gene>
    <name evidence="1" type="ORF">BTO16_10845</name>
</gene>
<dbReference type="Proteomes" id="UP000239068">
    <property type="component" value="Unassembled WGS sequence"/>
</dbReference>
<dbReference type="RefSeq" id="WP_105021710.1">
    <property type="nucleotide sequence ID" value="NZ_MSCM01000002.1"/>
</dbReference>
<dbReference type="OrthoDB" id="2781056at2"/>
<evidence type="ECO:0008006" key="3">
    <source>
        <dbReference type="Google" id="ProtNLM"/>
    </source>
</evidence>
<evidence type="ECO:0000313" key="2">
    <source>
        <dbReference type="Proteomes" id="UP000239068"/>
    </source>
</evidence>
<accession>A0A2S7WFK7</accession>
<dbReference type="Pfam" id="PF13148">
    <property type="entry name" value="DUF3987"/>
    <property type="match status" value="1"/>
</dbReference>
<organism evidence="1 2">
    <name type="scientific">Polaribacter glomeratus</name>
    <dbReference type="NCBI Taxonomy" id="102"/>
    <lineage>
        <taxon>Bacteria</taxon>
        <taxon>Pseudomonadati</taxon>
        <taxon>Bacteroidota</taxon>
        <taxon>Flavobacteriia</taxon>
        <taxon>Flavobacteriales</taxon>
        <taxon>Flavobacteriaceae</taxon>
    </lineage>
</organism>
<name>A0A2S7WFK7_9FLAO</name>
<keyword evidence="2" id="KW-1185">Reference proteome</keyword>
<comment type="caution">
    <text evidence="1">The sequence shown here is derived from an EMBL/GenBank/DDBJ whole genome shotgun (WGS) entry which is preliminary data.</text>
</comment>
<proteinExistence type="predicted"/>
<dbReference type="AlphaFoldDB" id="A0A2S7WFK7"/>
<protein>
    <recommendedName>
        <fullName evidence="3">DUF3987 domain-containing protein</fullName>
    </recommendedName>
</protein>
<evidence type="ECO:0000313" key="1">
    <source>
        <dbReference type="EMBL" id="PQJ76403.1"/>
    </source>
</evidence>
<dbReference type="EMBL" id="MSCM01000002">
    <property type="protein sequence ID" value="PQJ76403.1"/>
    <property type="molecule type" value="Genomic_DNA"/>
</dbReference>